<dbReference type="Proteomes" id="UP000501690">
    <property type="component" value="Linkage Group LG7"/>
</dbReference>
<dbReference type="AlphaFoldDB" id="A0A4D6MG23"/>
<evidence type="ECO:0000313" key="1">
    <source>
        <dbReference type="EMBL" id="QCE00326.1"/>
    </source>
</evidence>
<keyword evidence="2" id="KW-1185">Reference proteome</keyword>
<sequence>MAATGHHSRTSPSAAPPPQICIRIISSTFTHLNLADHHCTMPQLHHSRTSCRREWHLHFLTAPAVPQAWQPHPAIIFSLAN</sequence>
<gene>
    <name evidence="1" type="ORF">DEO72_LG7g1616</name>
</gene>
<organism evidence="1 2">
    <name type="scientific">Vigna unguiculata</name>
    <name type="common">Cowpea</name>
    <dbReference type="NCBI Taxonomy" id="3917"/>
    <lineage>
        <taxon>Eukaryota</taxon>
        <taxon>Viridiplantae</taxon>
        <taxon>Streptophyta</taxon>
        <taxon>Embryophyta</taxon>
        <taxon>Tracheophyta</taxon>
        <taxon>Spermatophyta</taxon>
        <taxon>Magnoliopsida</taxon>
        <taxon>eudicotyledons</taxon>
        <taxon>Gunneridae</taxon>
        <taxon>Pentapetalae</taxon>
        <taxon>rosids</taxon>
        <taxon>fabids</taxon>
        <taxon>Fabales</taxon>
        <taxon>Fabaceae</taxon>
        <taxon>Papilionoideae</taxon>
        <taxon>50 kb inversion clade</taxon>
        <taxon>NPAAA clade</taxon>
        <taxon>indigoferoid/millettioid clade</taxon>
        <taxon>Phaseoleae</taxon>
        <taxon>Vigna</taxon>
    </lineage>
</organism>
<reference evidence="1 2" key="1">
    <citation type="submission" date="2019-04" db="EMBL/GenBank/DDBJ databases">
        <title>An improved genome assembly and genetic linkage map for asparagus bean, Vigna unguiculata ssp. sesquipedialis.</title>
        <authorList>
            <person name="Xia Q."/>
            <person name="Zhang R."/>
            <person name="Dong Y."/>
        </authorList>
    </citation>
    <scope>NUCLEOTIDE SEQUENCE [LARGE SCALE GENOMIC DNA]</scope>
    <source>
        <tissue evidence="1">Leaf</tissue>
    </source>
</reference>
<protein>
    <submittedName>
        <fullName evidence="1">Uncharacterized protein</fullName>
    </submittedName>
</protein>
<name>A0A4D6MG23_VIGUN</name>
<dbReference type="EMBL" id="CP039351">
    <property type="protein sequence ID" value="QCE00326.1"/>
    <property type="molecule type" value="Genomic_DNA"/>
</dbReference>
<accession>A0A4D6MG23</accession>
<proteinExistence type="predicted"/>
<evidence type="ECO:0000313" key="2">
    <source>
        <dbReference type="Proteomes" id="UP000501690"/>
    </source>
</evidence>